<evidence type="ECO:0000256" key="1">
    <source>
        <dbReference type="SAM" id="MobiDB-lite"/>
    </source>
</evidence>
<dbReference type="EMBL" id="FUZP01000001">
    <property type="protein sequence ID" value="SKC36273.1"/>
    <property type="molecule type" value="Genomic_DNA"/>
</dbReference>
<dbReference type="InterPro" id="IPR010982">
    <property type="entry name" value="Lambda_DNA-bd_dom_sf"/>
</dbReference>
<feature type="region of interest" description="Disordered" evidence="1">
    <location>
        <begin position="1"/>
        <end position="22"/>
    </location>
</feature>
<dbReference type="GO" id="GO:0003677">
    <property type="term" value="F:DNA binding"/>
    <property type="evidence" value="ECO:0007669"/>
    <property type="project" value="InterPro"/>
</dbReference>
<evidence type="ECO:0000313" key="3">
    <source>
        <dbReference type="Proteomes" id="UP000190857"/>
    </source>
</evidence>
<gene>
    <name evidence="2" type="ORF">SAMN06309945_0173</name>
</gene>
<feature type="compositionally biased region" description="Low complexity" evidence="1">
    <location>
        <begin position="1"/>
        <end position="13"/>
    </location>
</feature>
<accession>A0A1T5IB49</accession>
<dbReference type="Gene3D" id="1.10.260.40">
    <property type="entry name" value="lambda repressor-like DNA-binding domains"/>
    <property type="match status" value="1"/>
</dbReference>
<keyword evidence="3" id="KW-1185">Reference proteome</keyword>
<name>A0A1T5IB49_9MICO</name>
<dbReference type="Proteomes" id="UP000190857">
    <property type="component" value="Unassembled WGS sequence"/>
</dbReference>
<organism evidence="2 3">
    <name type="scientific">Okibacterium fritillariae</name>
    <dbReference type="NCBI Taxonomy" id="123320"/>
    <lineage>
        <taxon>Bacteria</taxon>
        <taxon>Bacillati</taxon>
        <taxon>Actinomycetota</taxon>
        <taxon>Actinomycetes</taxon>
        <taxon>Micrococcales</taxon>
        <taxon>Microbacteriaceae</taxon>
        <taxon>Okibacterium</taxon>
    </lineage>
</organism>
<reference evidence="2 3" key="1">
    <citation type="submission" date="2017-02" db="EMBL/GenBank/DDBJ databases">
        <authorList>
            <person name="Peterson S.W."/>
        </authorList>
    </citation>
    <scope>NUCLEOTIDE SEQUENCE [LARGE SCALE GENOMIC DNA]</scope>
    <source>
        <strain evidence="2 3">VKM Ac-2059</strain>
    </source>
</reference>
<evidence type="ECO:0008006" key="4">
    <source>
        <dbReference type="Google" id="ProtNLM"/>
    </source>
</evidence>
<protein>
    <recommendedName>
        <fullName evidence="4">Antitoxin HicB</fullName>
    </recommendedName>
</protein>
<dbReference type="AlphaFoldDB" id="A0A1T5IB49"/>
<dbReference type="STRING" id="123320.SAMN06309945_0173"/>
<proteinExistence type="predicted"/>
<evidence type="ECO:0000313" key="2">
    <source>
        <dbReference type="EMBL" id="SKC36273.1"/>
    </source>
</evidence>
<sequence length="139" mass="15500">MAGMTSSNSNSNSKPKRRFEATARREGRWWIVTVDELQAVTQARSVREIDDMATGLVSALLDLEPDDIEVHVEVQLPSEVAEAWREAGRLREQADEASRQAAELSRRAVRSLVSEQRVTQVDAAALLGISQQRVHQLAH</sequence>